<dbReference type="InterPro" id="IPR000504">
    <property type="entry name" value="RRM_dom"/>
</dbReference>
<evidence type="ECO:0000313" key="5">
    <source>
        <dbReference type="Proteomes" id="UP000626109"/>
    </source>
</evidence>
<feature type="domain" description="RRM" evidence="3">
    <location>
        <begin position="48"/>
        <end position="124"/>
    </location>
</feature>
<dbReference type="SUPFAM" id="SSF54928">
    <property type="entry name" value="RNA-binding domain, RBD"/>
    <property type="match status" value="3"/>
</dbReference>
<gene>
    <name evidence="4" type="ORF">PGLA2088_LOCUS26635</name>
</gene>
<protein>
    <recommendedName>
        <fullName evidence="3">RRM domain-containing protein</fullName>
    </recommendedName>
</protein>
<dbReference type="PANTHER" id="PTHR15241">
    <property type="entry name" value="TRANSFORMER-2-RELATED"/>
    <property type="match status" value="1"/>
</dbReference>
<dbReference type="PROSITE" id="PS50102">
    <property type="entry name" value="RRM"/>
    <property type="match status" value="3"/>
</dbReference>
<feature type="domain" description="RRM" evidence="3">
    <location>
        <begin position="231"/>
        <end position="307"/>
    </location>
</feature>
<dbReference type="Proteomes" id="UP000626109">
    <property type="component" value="Unassembled WGS sequence"/>
</dbReference>
<dbReference type="InterPro" id="IPR012677">
    <property type="entry name" value="Nucleotide-bd_a/b_plait_sf"/>
</dbReference>
<proteinExistence type="predicted"/>
<dbReference type="AlphaFoldDB" id="A0A813K0Y6"/>
<evidence type="ECO:0000256" key="1">
    <source>
        <dbReference type="PROSITE-ProRule" id="PRU00176"/>
    </source>
</evidence>
<dbReference type="InterPro" id="IPR035979">
    <property type="entry name" value="RBD_domain_sf"/>
</dbReference>
<feature type="region of interest" description="Disordered" evidence="2">
    <location>
        <begin position="1"/>
        <end position="33"/>
    </location>
</feature>
<sequence>MVDTKKRKKTEEAPAAGSEVAKKRKGHQEGAVKVGKKSASAASSLALFKVYVGNLKCPVDQEALRKKFATYGAISDLTLPASTKEAAKCFAFISYATEEAAKAACEAAGSEFGGASLKVQLSGEKGGDITATDTTVFVAGLPVTCKEGGLRKHFAPCGEITKLEIPPCKAGGKHKGETRGIAFVTFSTRKSHDAAVKLDGKAYEGSTLKIKEFVAKSKSEKPKKIDDKDVNRVFVGGIPKTGDEASLRSHFEACGAIKRCMMPINKDKSKRGVAFLNFVSPEGVKKAVKLDGSEYKGKPLKVTIAGAPSEAKGK</sequence>
<dbReference type="Gene3D" id="3.30.70.330">
    <property type="match status" value="3"/>
</dbReference>
<dbReference type="CDD" id="cd00590">
    <property type="entry name" value="RRM_SF"/>
    <property type="match status" value="3"/>
</dbReference>
<dbReference type="Pfam" id="PF00076">
    <property type="entry name" value="RRM_1"/>
    <property type="match status" value="3"/>
</dbReference>
<dbReference type="PANTHER" id="PTHR15241:SF304">
    <property type="entry name" value="RRM DOMAIN-CONTAINING PROTEIN"/>
    <property type="match status" value="1"/>
</dbReference>
<evidence type="ECO:0000313" key="4">
    <source>
        <dbReference type="EMBL" id="CAE8689807.1"/>
    </source>
</evidence>
<reference evidence="4" key="1">
    <citation type="submission" date="2021-02" db="EMBL/GenBank/DDBJ databases">
        <authorList>
            <person name="Dougan E. K."/>
            <person name="Rhodes N."/>
            <person name="Thang M."/>
            <person name="Chan C."/>
        </authorList>
    </citation>
    <scope>NUCLEOTIDE SEQUENCE</scope>
</reference>
<accession>A0A813K0Y6</accession>
<dbReference type="SMART" id="SM00360">
    <property type="entry name" value="RRM"/>
    <property type="match status" value="3"/>
</dbReference>
<comment type="caution">
    <text evidence="4">The sequence shown here is derived from an EMBL/GenBank/DDBJ whole genome shotgun (WGS) entry which is preliminary data.</text>
</comment>
<dbReference type="EMBL" id="CAJNNW010027135">
    <property type="protein sequence ID" value="CAE8689807.1"/>
    <property type="molecule type" value="Genomic_DNA"/>
</dbReference>
<organism evidence="4 5">
    <name type="scientific">Polarella glacialis</name>
    <name type="common">Dinoflagellate</name>
    <dbReference type="NCBI Taxonomy" id="89957"/>
    <lineage>
        <taxon>Eukaryota</taxon>
        <taxon>Sar</taxon>
        <taxon>Alveolata</taxon>
        <taxon>Dinophyceae</taxon>
        <taxon>Suessiales</taxon>
        <taxon>Suessiaceae</taxon>
        <taxon>Polarella</taxon>
    </lineage>
</organism>
<evidence type="ECO:0000259" key="3">
    <source>
        <dbReference type="PROSITE" id="PS50102"/>
    </source>
</evidence>
<feature type="domain" description="RRM" evidence="3">
    <location>
        <begin position="134"/>
        <end position="215"/>
    </location>
</feature>
<dbReference type="GO" id="GO:0003723">
    <property type="term" value="F:RNA binding"/>
    <property type="evidence" value="ECO:0007669"/>
    <property type="project" value="UniProtKB-UniRule"/>
</dbReference>
<evidence type="ECO:0000256" key="2">
    <source>
        <dbReference type="SAM" id="MobiDB-lite"/>
    </source>
</evidence>
<keyword evidence="1" id="KW-0694">RNA-binding</keyword>
<name>A0A813K0Y6_POLGL</name>